<dbReference type="AlphaFoldDB" id="A0A399RFZ0"/>
<feature type="transmembrane region" description="Helical" evidence="1">
    <location>
        <begin position="58"/>
        <end position="78"/>
    </location>
</feature>
<keyword evidence="1" id="KW-0812">Transmembrane</keyword>
<dbReference type="Proteomes" id="UP000265845">
    <property type="component" value="Unassembled WGS sequence"/>
</dbReference>
<protein>
    <submittedName>
        <fullName evidence="2">Uncharacterized protein</fullName>
    </submittedName>
</protein>
<keyword evidence="3" id="KW-1185">Reference proteome</keyword>
<name>A0A399RFZ0_9PROT</name>
<dbReference type="OrthoDB" id="9982204at2"/>
<evidence type="ECO:0000256" key="1">
    <source>
        <dbReference type="SAM" id="Phobius"/>
    </source>
</evidence>
<dbReference type="EMBL" id="QWGA01000007">
    <property type="protein sequence ID" value="RIJ28722.1"/>
    <property type="molecule type" value="Genomic_DNA"/>
</dbReference>
<dbReference type="RefSeq" id="WP_119454145.1">
    <property type="nucleotide sequence ID" value="NZ_QWGA01000007.1"/>
</dbReference>
<reference evidence="2 3" key="1">
    <citation type="submission" date="2018-08" db="EMBL/GenBank/DDBJ databases">
        <title>Henriciella mobilis sp. nov., isolated from seawater.</title>
        <authorList>
            <person name="Cheng H."/>
            <person name="Wu Y.-H."/>
            <person name="Xu X.-W."/>
            <person name="Guo L.-L."/>
        </authorList>
    </citation>
    <scope>NUCLEOTIDE SEQUENCE [LARGE SCALE GENOMIC DNA]</scope>
    <source>
        <strain evidence="2 3">CCUG67844</strain>
    </source>
</reference>
<accession>A0A399RFZ0</accession>
<keyword evidence="1" id="KW-0472">Membrane</keyword>
<proteinExistence type="predicted"/>
<organism evidence="2 3">
    <name type="scientific">Henriciella algicola</name>
    <dbReference type="NCBI Taxonomy" id="1608422"/>
    <lineage>
        <taxon>Bacteria</taxon>
        <taxon>Pseudomonadati</taxon>
        <taxon>Pseudomonadota</taxon>
        <taxon>Alphaproteobacteria</taxon>
        <taxon>Hyphomonadales</taxon>
        <taxon>Hyphomonadaceae</taxon>
        <taxon>Henriciella</taxon>
    </lineage>
</organism>
<gene>
    <name evidence="2" type="ORF">D1222_10070</name>
</gene>
<sequence>MSTRGHRNFLEKITTGLFSLRLFRSRAVRWPLAALLAGLGVHAATVQSATDGPRGFAVPAILFLFALFLVLLPLLPIADGWDERD</sequence>
<comment type="caution">
    <text evidence="2">The sequence shown here is derived from an EMBL/GenBank/DDBJ whole genome shotgun (WGS) entry which is preliminary data.</text>
</comment>
<evidence type="ECO:0000313" key="2">
    <source>
        <dbReference type="EMBL" id="RIJ28722.1"/>
    </source>
</evidence>
<keyword evidence="1" id="KW-1133">Transmembrane helix</keyword>
<evidence type="ECO:0000313" key="3">
    <source>
        <dbReference type="Proteomes" id="UP000265845"/>
    </source>
</evidence>